<reference evidence="1 2" key="1">
    <citation type="journal article" date="2015" name="Stand. Genomic Sci.">
        <title>Complete genome sequence and description of Salinispira pacifica gen. nov., sp. nov., a novel spirochaete isolated form a hypersaline microbial mat.</title>
        <authorList>
            <person name="Ben Hania W."/>
            <person name="Joseph M."/>
            <person name="Schumann P."/>
            <person name="Bunk B."/>
            <person name="Fiebig A."/>
            <person name="Sproer C."/>
            <person name="Klenk H.P."/>
            <person name="Fardeau M.L."/>
            <person name="Spring S."/>
        </authorList>
    </citation>
    <scope>NUCLEOTIDE SEQUENCE [LARGE SCALE GENOMIC DNA]</scope>
    <source>
        <strain evidence="1 2">L21-RPul-D2</strain>
    </source>
</reference>
<dbReference type="HOGENOM" id="CLU_3140506_0_0_12"/>
<gene>
    <name evidence="1" type="ORF">L21SP2_1136</name>
</gene>
<sequence>MQYSPIFWLQYPDSVTGIIAGQFCSITFNHKRLAGISRQPFFLIVLSHA</sequence>
<dbReference type="EMBL" id="CP006939">
    <property type="protein sequence ID" value="AHC14539.1"/>
    <property type="molecule type" value="Genomic_DNA"/>
</dbReference>
<organism evidence="1 2">
    <name type="scientific">Salinispira pacifica</name>
    <dbReference type="NCBI Taxonomy" id="1307761"/>
    <lineage>
        <taxon>Bacteria</taxon>
        <taxon>Pseudomonadati</taxon>
        <taxon>Spirochaetota</taxon>
        <taxon>Spirochaetia</taxon>
        <taxon>Spirochaetales</taxon>
        <taxon>Spirochaetaceae</taxon>
        <taxon>Salinispira</taxon>
    </lineage>
</organism>
<evidence type="ECO:0000313" key="1">
    <source>
        <dbReference type="EMBL" id="AHC14539.1"/>
    </source>
</evidence>
<dbReference type="Proteomes" id="UP000018680">
    <property type="component" value="Chromosome"/>
</dbReference>
<protein>
    <submittedName>
        <fullName evidence="1">Uncharacterized protein</fullName>
    </submittedName>
</protein>
<evidence type="ECO:0000313" key="2">
    <source>
        <dbReference type="Proteomes" id="UP000018680"/>
    </source>
</evidence>
<keyword evidence="2" id="KW-1185">Reference proteome</keyword>
<proteinExistence type="predicted"/>
<dbReference type="AlphaFoldDB" id="V5WG75"/>
<name>V5WG75_9SPIO</name>
<dbReference type="KEGG" id="slr:L21SP2_1136"/>
<accession>V5WG75</accession>